<evidence type="ECO:0000256" key="8">
    <source>
        <dbReference type="ARBA" id="ARBA00022884"/>
    </source>
</evidence>
<dbReference type="Proteomes" id="UP001404956">
    <property type="component" value="Unassembled WGS sequence"/>
</dbReference>
<dbReference type="Gene3D" id="3.60.15.10">
    <property type="entry name" value="Ribonuclease Z/Hydroxyacylglutathione hydrolase-like"/>
    <property type="match status" value="1"/>
</dbReference>
<keyword evidence="9" id="KW-0698">rRNA processing</keyword>
<dbReference type="HAMAP" id="MF_01491">
    <property type="entry name" value="RNase_J_bact"/>
    <property type="match status" value="1"/>
</dbReference>
<dbReference type="Gene3D" id="3.40.50.10710">
    <property type="entry name" value="Metallo-hydrolase/oxidoreductase"/>
    <property type="match status" value="1"/>
</dbReference>
<dbReference type="InterPro" id="IPR042173">
    <property type="entry name" value="RNase_J_2"/>
</dbReference>
<dbReference type="SMART" id="SM00849">
    <property type="entry name" value="Lactamase_B"/>
    <property type="match status" value="1"/>
</dbReference>
<dbReference type="InterPro" id="IPR030854">
    <property type="entry name" value="RNase_J_bac"/>
</dbReference>
<keyword evidence="3" id="KW-0479">Metal-binding</keyword>
<evidence type="ECO:0000256" key="1">
    <source>
        <dbReference type="ARBA" id="ARBA00022490"/>
    </source>
</evidence>
<feature type="domain" description="Metallo-beta-lactamase" evidence="11">
    <location>
        <begin position="42"/>
        <end position="240"/>
    </location>
</feature>
<evidence type="ECO:0000313" key="12">
    <source>
        <dbReference type="EMBL" id="GAA5533476.1"/>
    </source>
</evidence>
<dbReference type="SUPFAM" id="SSF56281">
    <property type="entry name" value="Metallo-hydrolase/oxidoreductase"/>
    <property type="match status" value="1"/>
</dbReference>
<keyword evidence="2 9" id="KW-0540">Nuclease</keyword>
<dbReference type="InterPro" id="IPR011108">
    <property type="entry name" value="RMMBL"/>
</dbReference>
<evidence type="ECO:0000256" key="3">
    <source>
        <dbReference type="ARBA" id="ARBA00022723"/>
    </source>
</evidence>
<dbReference type="PANTHER" id="PTHR43694">
    <property type="entry name" value="RIBONUCLEASE J"/>
    <property type="match status" value="1"/>
</dbReference>
<comment type="similarity">
    <text evidence="9">Belongs to the metallo-beta-lactamase superfamily. RNA-metabolizing metallo-beta-lactamase-like family. Bacterial RNase J subfamily.</text>
</comment>
<dbReference type="CDD" id="cd07714">
    <property type="entry name" value="RNaseJ_MBL-fold"/>
    <property type="match status" value="1"/>
</dbReference>
<comment type="subcellular location">
    <subcellularLocation>
        <location evidence="9">Cytoplasm</location>
    </subcellularLocation>
</comment>
<keyword evidence="13" id="KW-1185">Reference proteome</keyword>
<evidence type="ECO:0000256" key="9">
    <source>
        <dbReference type="HAMAP-Rule" id="MF_01491"/>
    </source>
</evidence>
<dbReference type="EMBL" id="BAABRV010000004">
    <property type="protein sequence ID" value="GAA5533476.1"/>
    <property type="molecule type" value="Genomic_DNA"/>
</dbReference>
<proteinExistence type="inferred from homology"/>
<feature type="binding site" evidence="9">
    <location>
        <begin position="388"/>
        <end position="392"/>
    </location>
    <ligand>
        <name>substrate</name>
    </ligand>
</feature>
<evidence type="ECO:0000256" key="2">
    <source>
        <dbReference type="ARBA" id="ARBA00022722"/>
    </source>
</evidence>
<dbReference type="Pfam" id="PF12706">
    <property type="entry name" value="Lactamase_B_2"/>
    <property type="match status" value="1"/>
</dbReference>
<dbReference type="NCBIfam" id="TIGR00649">
    <property type="entry name" value="MG423"/>
    <property type="match status" value="1"/>
</dbReference>
<evidence type="ECO:0000256" key="7">
    <source>
        <dbReference type="ARBA" id="ARBA00022839"/>
    </source>
</evidence>
<dbReference type="InterPro" id="IPR055132">
    <property type="entry name" value="RNase_J_b_CASP"/>
</dbReference>
<keyword evidence="1 9" id="KW-0963">Cytoplasm</keyword>
<accession>A0ABP9XDN0</accession>
<dbReference type="Pfam" id="PF17770">
    <property type="entry name" value="RNase_J_C"/>
    <property type="match status" value="1"/>
</dbReference>
<gene>
    <name evidence="9 12" type="primary">rnj</name>
    <name evidence="12" type="ORF">Dalu01_01879</name>
</gene>
<keyword evidence="6" id="KW-0862">Zinc</keyword>
<comment type="subunit">
    <text evidence="9">Homodimer, may be a subunit of the RNA degradosome.</text>
</comment>
<evidence type="ECO:0000256" key="6">
    <source>
        <dbReference type="ARBA" id="ARBA00022833"/>
    </source>
</evidence>
<dbReference type="InterPro" id="IPR036866">
    <property type="entry name" value="RibonucZ/Hydroxyglut_hydro"/>
</dbReference>
<dbReference type="PIRSF" id="PIRSF004803">
    <property type="entry name" value="RnjA"/>
    <property type="match status" value="1"/>
</dbReference>
<comment type="caution">
    <text evidence="12">The sequence shown here is derived from an EMBL/GenBank/DDBJ whole genome shotgun (WGS) entry which is preliminary data.</text>
</comment>
<evidence type="ECO:0000313" key="13">
    <source>
        <dbReference type="Proteomes" id="UP001404956"/>
    </source>
</evidence>
<dbReference type="Pfam" id="PF22505">
    <property type="entry name" value="RNase_J_b_CASP"/>
    <property type="match status" value="1"/>
</dbReference>
<sequence length="570" mass="62824">MTNPGKDAQAGKAAVPAQQEQETKSQENFLEVIPLGGMGEIGKNITAYRYGDEIMVVDGGLAFPDPHQMGVDLIIPRIDYLQQNAGLIKGWILTHGHEDHIGGLPYILPRLPRVPVYGAALTLGLVREKLSEFGVKDSDTDLREVDLNAKVRIGKHFQVEFIRMTHSIPDNAGYILTTPVGRVVHTGDFKLDEHPSDGKLSDLGRIEQAGKDGVLLLISDSTNAERPGRTMSEAEVAKNLEDVISKCRGRVFMTTFASNVHRIGNVIQIAHRQGRRVVMEGRSMLKYAQVAQSLGYMDLPEPLLTNEEVGDLQDQQVLYVCTGSQGQPMSVLSRLAFGNHAKIALRRGDSVILSSNPIPGNEDAVNLVINRLYEIGVDVYYPPTYRVHASGHGSQEELATVLNLARPKYFLPWHGEPRHQINHARLAQTLPRPPRRTLIARNGDVIRLGADEFKVTGTVPAGGVYVDGLGVGDIGDDVLLDRANMSQEGILIMTAVLHPTPHVEIVSRGFVRPNRDLDGQIRKVALDAVETGMREKKRLEDVRDDMYGAVRRFVRKVTGRNPVLIPLIVD</sequence>
<dbReference type="InterPro" id="IPR041636">
    <property type="entry name" value="RNase_J_C"/>
</dbReference>
<name>A0ABP9XDN0_9DEIO</name>
<dbReference type="Gene3D" id="3.10.20.580">
    <property type="match status" value="1"/>
</dbReference>
<protein>
    <recommendedName>
        <fullName evidence="9">Ribonuclease J</fullName>
        <shortName evidence="9">RNase J</shortName>
        <ecNumber evidence="9">3.1.-.-</ecNumber>
    </recommendedName>
</protein>
<dbReference type="InterPro" id="IPR004613">
    <property type="entry name" value="RNase_J"/>
</dbReference>
<keyword evidence="5 9" id="KW-0378">Hydrolase</keyword>
<evidence type="ECO:0000256" key="5">
    <source>
        <dbReference type="ARBA" id="ARBA00022801"/>
    </source>
</evidence>
<dbReference type="InterPro" id="IPR001279">
    <property type="entry name" value="Metallo-B-lactamas"/>
</dbReference>
<evidence type="ECO:0000256" key="4">
    <source>
        <dbReference type="ARBA" id="ARBA00022759"/>
    </source>
</evidence>
<organism evidence="12 13">
    <name type="scientific">Deinococcus aluminii</name>
    <dbReference type="NCBI Taxonomy" id="1656885"/>
    <lineage>
        <taxon>Bacteria</taxon>
        <taxon>Thermotogati</taxon>
        <taxon>Deinococcota</taxon>
        <taxon>Deinococci</taxon>
        <taxon>Deinococcales</taxon>
        <taxon>Deinococcaceae</taxon>
        <taxon>Deinococcus</taxon>
    </lineage>
</organism>
<keyword evidence="8 9" id="KW-0694">RNA-binding</keyword>
<keyword evidence="4 9" id="KW-0255">Endonuclease</keyword>
<comment type="function">
    <text evidence="9">An RNase that has 5'-3' exonuclease and possibly endonuclease activity. Involved in maturation of rRNA and in some organisms also mRNA maturation and/or decay.</text>
</comment>
<dbReference type="RefSeq" id="WP_345453806.1">
    <property type="nucleotide sequence ID" value="NZ_BAABRV010000004.1"/>
</dbReference>
<dbReference type="EC" id="3.1.-.-" evidence="9"/>
<evidence type="ECO:0000256" key="10">
    <source>
        <dbReference type="SAM" id="MobiDB-lite"/>
    </source>
</evidence>
<keyword evidence="7 9" id="KW-0269">Exonuclease</keyword>
<reference evidence="12 13" key="1">
    <citation type="submission" date="2024-02" db="EMBL/GenBank/DDBJ databases">
        <title>Deinococcus aluminii NBRC 112889.</title>
        <authorList>
            <person name="Ichikawa N."/>
            <person name="Katano-Makiyama Y."/>
            <person name="Hidaka K."/>
        </authorList>
    </citation>
    <scope>NUCLEOTIDE SEQUENCE [LARGE SCALE GENOMIC DNA]</scope>
    <source>
        <strain evidence="12 13">NBRC 112889</strain>
    </source>
</reference>
<feature type="region of interest" description="Disordered" evidence="10">
    <location>
        <begin position="1"/>
        <end position="26"/>
    </location>
</feature>
<dbReference type="PANTHER" id="PTHR43694:SF1">
    <property type="entry name" value="RIBONUCLEASE J"/>
    <property type="match status" value="1"/>
</dbReference>
<evidence type="ECO:0000259" key="11">
    <source>
        <dbReference type="SMART" id="SM00849"/>
    </source>
</evidence>
<dbReference type="Pfam" id="PF07521">
    <property type="entry name" value="RMMBL"/>
    <property type="match status" value="1"/>
</dbReference>